<evidence type="ECO:0000313" key="3">
    <source>
        <dbReference type="EMBL" id="CAE8622966.1"/>
    </source>
</evidence>
<protein>
    <submittedName>
        <fullName evidence="3">Uncharacterized protein</fullName>
    </submittedName>
</protein>
<evidence type="ECO:0000313" key="4">
    <source>
        <dbReference type="Proteomes" id="UP000654075"/>
    </source>
</evidence>
<evidence type="ECO:0000256" key="2">
    <source>
        <dbReference type="SAM" id="MobiDB-lite"/>
    </source>
</evidence>
<keyword evidence="4" id="KW-1185">Reference proteome</keyword>
<comment type="caution">
    <text evidence="3">The sequence shown here is derived from an EMBL/GenBank/DDBJ whole genome shotgun (WGS) entry which is preliminary data.</text>
</comment>
<dbReference type="Proteomes" id="UP000654075">
    <property type="component" value="Unassembled WGS sequence"/>
</dbReference>
<reference evidence="3" key="1">
    <citation type="submission" date="2021-02" db="EMBL/GenBank/DDBJ databases">
        <authorList>
            <person name="Dougan E. K."/>
            <person name="Rhodes N."/>
            <person name="Thang M."/>
            <person name="Chan C."/>
        </authorList>
    </citation>
    <scope>NUCLEOTIDE SEQUENCE</scope>
</reference>
<accession>A0A813G8C2</accession>
<keyword evidence="1" id="KW-0175">Coiled coil</keyword>
<proteinExistence type="predicted"/>
<organism evidence="3 4">
    <name type="scientific">Polarella glacialis</name>
    <name type="common">Dinoflagellate</name>
    <dbReference type="NCBI Taxonomy" id="89957"/>
    <lineage>
        <taxon>Eukaryota</taxon>
        <taxon>Sar</taxon>
        <taxon>Alveolata</taxon>
        <taxon>Dinophyceae</taxon>
        <taxon>Suessiales</taxon>
        <taxon>Suessiaceae</taxon>
        <taxon>Polarella</taxon>
    </lineage>
</organism>
<sequence length="270" mass="31032">MREVEPLLEHADVEHQSAKAILQDLEWNVKRANLKLRDLDNKLRRRNQKAGEEASLLEQVIWLRDLSDVVIKDVGGKRGEDGRWPLIFDPSGQSVTFFKYYSAAQFDCDQLAVLSISEDKEEKSRLLVSLLKHMKYGMPLMINLKNDLANLRMVEDAFNCIQKGFFNTFTDRSVLYSYLLPRRFMNLVTPELEKEYCEYMFDDEGLTKFVLGFIMTANEPDCEVMQTDCPPFYAIKVKDPDAPDPVDPVDEEPDEADDLDAEACGCRQVG</sequence>
<dbReference type="OrthoDB" id="426293at2759"/>
<feature type="coiled-coil region" evidence="1">
    <location>
        <begin position="22"/>
        <end position="49"/>
    </location>
</feature>
<dbReference type="EMBL" id="CAJNNV010028096">
    <property type="protein sequence ID" value="CAE8622966.1"/>
    <property type="molecule type" value="Genomic_DNA"/>
</dbReference>
<evidence type="ECO:0000256" key="1">
    <source>
        <dbReference type="SAM" id="Coils"/>
    </source>
</evidence>
<feature type="compositionally biased region" description="Acidic residues" evidence="2">
    <location>
        <begin position="242"/>
        <end position="261"/>
    </location>
</feature>
<dbReference type="AlphaFoldDB" id="A0A813G8C2"/>
<name>A0A813G8C2_POLGL</name>
<feature type="region of interest" description="Disordered" evidence="2">
    <location>
        <begin position="238"/>
        <end position="261"/>
    </location>
</feature>
<gene>
    <name evidence="3" type="ORF">PGLA1383_LOCUS40304</name>
</gene>